<dbReference type="SUPFAM" id="SSF46955">
    <property type="entry name" value="Putative DNA-binding domain"/>
    <property type="match status" value="1"/>
</dbReference>
<dbReference type="SMART" id="SM00422">
    <property type="entry name" value="HTH_MERR"/>
    <property type="match status" value="1"/>
</dbReference>
<keyword evidence="6" id="KW-1185">Reference proteome</keyword>
<feature type="region of interest" description="Disordered" evidence="3">
    <location>
        <begin position="133"/>
        <end position="171"/>
    </location>
</feature>
<organism evidence="5 6">
    <name type="scientific">Keguizhuia sedimenti</name>
    <dbReference type="NCBI Taxonomy" id="3064264"/>
    <lineage>
        <taxon>Bacteria</taxon>
        <taxon>Pseudomonadati</taxon>
        <taxon>Pseudomonadota</taxon>
        <taxon>Betaproteobacteria</taxon>
        <taxon>Burkholderiales</taxon>
        <taxon>Oxalobacteraceae</taxon>
        <taxon>Keguizhuia</taxon>
    </lineage>
</organism>
<dbReference type="InterPro" id="IPR047057">
    <property type="entry name" value="MerR_fam"/>
</dbReference>
<dbReference type="EMBL" id="JAUYVH010000020">
    <property type="protein sequence ID" value="MDQ9172292.1"/>
    <property type="molecule type" value="Genomic_DNA"/>
</dbReference>
<reference evidence="5 6" key="1">
    <citation type="submission" date="2023-08" db="EMBL/GenBank/DDBJ databases">
        <title>Oxalobacteraceae gen .nov., isolated from river sludge outside the plant.</title>
        <authorList>
            <person name="Zhao S.Y."/>
        </authorList>
    </citation>
    <scope>NUCLEOTIDE SEQUENCE [LARGE SCALE GENOMIC DNA]</scope>
    <source>
        <strain evidence="5 6">R-40</strain>
    </source>
</reference>
<dbReference type="Gene3D" id="1.10.1660.10">
    <property type="match status" value="1"/>
</dbReference>
<dbReference type="PROSITE" id="PS50937">
    <property type="entry name" value="HTH_MERR_2"/>
    <property type="match status" value="1"/>
</dbReference>
<keyword evidence="2" id="KW-0175">Coiled coil</keyword>
<dbReference type="Proteomes" id="UP001225596">
    <property type="component" value="Unassembled WGS sequence"/>
</dbReference>
<dbReference type="CDD" id="cd04784">
    <property type="entry name" value="HTH_CadR-PbrR"/>
    <property type="match status" value="1"/>
</dbReference>
<feature type="coiled-coil region" evidence="2">
    <location>
        <begin position="85"/>
        <end position="122"/>
    </location>
</feature>
<accession>A0ABU1BTF7</accession>
<dbReference type="InterPro" id="IPR009061">
    <property type="entry name" value="DNA-bd_dom_put_sf"/>
</dbReference>
<comment type="caution">
    <text evidence="5">The sequence shown here is derived from an EMBL/GenBank/DDBJ whole genome shotgun (WGS) entry which is preliminary data.</text>
</comment>
<sequence length="171" mass="19321">MSTPLRIGDLAKLTDCQVETIRFYERQGLLPAPLRSENNYRLYGDEHVEQLTFIRHCRLLGMGHGEIQALLDFRERPDANCAGVNDMLDEHIERLASRIAELKTLEKNLKQLRNLCVKADKTQHCGILRSIASPTVPDEASPGKSNTFAHENGDVHSGFTKSRRPTVKNRS</sequence>
<keyword evidence="1" id="KW-0238">DNA-binding</keyword>
<evidence type="ECO:0000256" key="3">
    <source>
        <dbReference type="SAM" id="MobiDB-lite"/>
    </source>
</evidence>
<dbReference type="PRINTS" id="PR00040">
    <property type="entry name" value="HTHMERR"/>
</dbReference>
<dbReference type="InterPro" id="IPR000551">
    <property type="entry name" value="MerR-type_HTH_dom"/>
</dbReference>
<evidence type="ECO:0000256" key="1">
    <source>
        <dbReference type="ARBA" id="ARBA00023125"/>
    </source>
</evidence>
<evidence type="ECO:0000313" key="6">
    <source>
        <dbReference type="Proteomes" id="UP001225596"/>
    </source>
</evidence>
<evidence type="ECO:0000259" key="4">
    <source>
        <dbReference type="PROSITE" id="PS50937"/>
    </source>
</evidence>
<dbReference type="PANTHER" id="PTHR30204:SF92">
    <property type="entry name" value="HTH-TYPE TRANSCRIPTIONAL REGULATOR ZNTR"/>
    <property type="match status" value="1"/>
</dbReference>
<feature type="domain" description="HTH merR-type" evidence="4">
    <location>
        <begin position="1"/>
        <end position="73"/>
    </location>
</feature>
<evidence type="ECO:0000256" key="2">
    <source>
        <dbReference type="SAM" id="Coils"/>
    </source>
</evidence>
<protein>
    <submittedName>
        <fullName evidence="5">Cd(II)/Pb(II)-responsive transcriptional regulator</fullName>
    </submittedName>
</protein>
<dbReference type="NCBIfam" id="TIGR02047">
    <property type="entry name" value="CadR-PbrR"/>
    <property type="match status" value="1"/>
</dbReference>
<name>A0ABU1BTF7_9BURK</name>
<dbReference type="Pfam" id="PF13411">
    <property type="entry name" value="MerR_1"/>
    <property type="match status" value="1"/>
</dbReference>
<dbReference type="InterPro" id="IPR011791">
    <property type="entry name" value="CadR-PbrR"/>
</dbReference>
<dbReference type="PANTHER" id="PTHR30204">
    <property type="entry name" value="REDOX-CYCLING DRUG-SENSING TRANSCRIPTIONAL ACTIVATOR SOXR"/>
    <property type="match status" value="1"/>
</dbReference>
<feature type="compositionally biased region" description="Basic residues" evidence="3">
    <location>
        <begin position="161"/>
        <end position="171"/>
    </location>
</feature>
<dbReference type="RefSeq" id="WP_338438322.1">
    <property type="nucleotide sequence ID" value="NZ_JAUYVH010000020.1"/>
</dbReference>
<proteinExistence type="predicted"/>
<gene>
    <name evidence="5" type="primary">cadR</name>
    <name evidence="5" type="ORF">Q8A64_17935</name>
</gene>
<evidence type="ECO:0000313" key="5">
    <source>
        <dbReference type="EMBL" id="MDQ9172292.1"/>
    </source>
</evidence>